<organism evidence="2 3">
    <name type="scientific">Fistulina hepatica ATCC 64428</name>
    <dbReference type="NCBI Taxonomy" id="1128425"/>
    <lineage>
        <taxon>Eukaryota</taxon>
        <taxon>Fungi</taxon>
        <taxon>Dikarya</taxon>
        <taxon>Basidiomycota</taxon>
        <taxon>Agaricomycotina</taxon>
        <taxon>Agaricomycetes</taxon>
        <taxon>Agaricomycetidae</taxon>
        <taxon>Agaricales</taxon>
        <taxon>Fistulinaceae</taxon>
        <taxon>Fistulina</taxon>
    </lineage>
</organism>
<feature type="compositionally biased region" description="Low complexity" evidence="1">
    <location>
        <begin position="350"/>
        <end position="365"/>
    </location>
</feature>
<dbReference type="AlphaFoldDB" id="A0A0D7AFH0"/>
<gene>
    <name evidence="2" type="ORF">FISHEDRAFT_72952</name>
</gene>
<name>A0A0D7AFH0_9AGAR</name>
<reference evidence="2 3" key="1">
    <citation type="journal article" date="2015" name="Fungal Genet. Biol.">
        <title>Evolution of novel wood decay mechanisms in Agaricales revealed by the genome sequences of Fistulina hepatica and Cylindrobasidium torrendii.</title>
        <authorList>
            <person name="Floudas D."/>
            <person name="Held B.W."/>
            <person name="Riley R."/>
            <person name="Nagy L.G."/>
            <person name="Koehler G."/>
            <person name="Ransdell A.S."/>
            <person name="Younus H."/>
            <person name="Chow J."/>
            <person name="Chiniquy J."/>
            <person name="Lipzen A."/>
            <person name="Tritt A."/>
            <person name="Sun H."/>
            <person name="Haridas S."/>
            <person name="LaButti K."/>
            <person name="Ohm R.A."/>
            <person name="Kues U."/>
            <person name="Blanchette R.A."/>
            <person name="Grigoriev I.V."/>
            <person name="Minto R.E."/>
            <person name="Hibbett D.S."/>
        </authorList>
    </citation>
    <scope>NUCLEOTIDE SEQUENCE [LARGE SCALE GENOMIC DNA]</scope>
    <source>
        <strain evidence="2 3">ATCC 64428</strain>
    </source>
</reference>
<feature type="compositionally biased region" description="Basic and acidic residues" evidence="1">
    <location>
        <begin position="294"/>
        <end position="306"/>
    </location>
</feature>
<feature type="compositionally biased region" description="Basic residues" evidence="1">
    <location>
        <begin position="321"/>
        <end position="335"/>
    </location>
</feature>
<sequence>MVSLHLEENLVEAMFCDNLFTFTERLLAGMTSRVADANLSAYNTNQLLHATPPWLPPSSSTRDYSALDVLCDDQDQPQKGDSEPASVYIHALCCFWQSRLVTIIHSPLGPQQYGPLNDTTALPSPAYEYVLFLCYAYVFVQFPPRKPCVLPFHLPTHHYLLHCYQFWFASTARHDMADAELAGHGVGEPPAADSHPVSGTDFEAEDASDNGLPIVTPRPLQAIPSAVLGDSFSSSPSPRLVDQVLADLLREVEEQNVRNTFSPFMPPASNVDIPCDTPPHHYSCGLYSTQSDPRNGHPVDGRDYQGKWKVPPWEMPAGSIKGRKRRGGKATKKGQSRAARQVQPEPRWASSSSYPSSSSSSSSSPLQPPVAPVVANPYLVDSPALDAGAPGAPGAPVAPAPLPSWTSVPPPLYPELEAADLAYDAMPGWEQLAPTCVDVPDYNGNFSCNYISQDGTDSGFAWFL</sequence>
<protein>
    <submittedName>
        <fullName evidence="2">Uncharacterized protein</fullName>
    </submittedName>
</protein>
<keyword evidence="3" id="KW-1185">Reference proteome</keyword>
<evidence type="ECO:0000313" key="2">
    <source>
        <dbReference type="EMBL" id="KIY49144.1"/>
    </source>
</evidence>
<dbReference type="EMBL" id="KN881726">
    <property type="protein sequence ID" value="KIY49144.1"/>
    <property type="molecule type" value="Genomic_DNA"/>
</dbReference>
<dbReference type="Proteomes" id="UP000054144">
    <property type="component" value="Unassembled WGS sequence"/>
</dbReference>
<feature type="region of interest" description="Disordered" evidence="1">
    <location>
        <begin position="286"/>
        <end position="369"/>
    </location>
</feature>
<proteinExistence type="predicted"/>
<evidence type="ECO:0000313" key="3">
    <source>
        <dbReference type="Proteomes" id="UP000054144"/>
    </source>
</evidence>
<evidence type="ECO:0000256" key="1">
    <source>
        <dbReference type="SAM" id="MobiDB-lite"/>
    </source>
</evidence>
<feature type="region of interest" description="Disordered" evidence="1">
    <location>
        <begin position="182"/>
        <end position="215"/>
    </location>
</feature>
<accession>A0A0D7AFH0</accession>